<reference evidence="2" key="1">
    <citation type="submission" date="2020-09" db="EMBL/GenBank/DDBJ databases">
        <title>Pelagicoccus enzymogenes sp. nov. with an EPS production, isolated from marine sediment.</title>
        <authorList>
            <person name="Feng X."/>
        </authorList>
    </citation>
    <scope>NUCLEOTIDE SEQUENCE</scope>
    <source>
        <strain evidence="2">NFK12</strain>
    </source>
</reference>
<dbReference type="Pfam" id="PF15892">
    <property type="entry name" value="BNR_4"/>
    <property type="match status" value="1"/>
</dbReference>
<feature type="chain" id="PRO_5038124187" evidence="1">
    <location>
        <begin position="20"/>
        <end position="558"/>
    </location>
</feature>
<evidence type="ECO:0000313" key="2">
    <source>
        <dbReference type="EMBL" id="MBD5780076.1"/>
    </source>
</evidence>
<dbReference type="Proteomes" id="UP000622317">
    <property type="component" value="Unassembled WGS sequence"/>
</dbReference>
<feature type="signal peptide" evidence="1">
    <location>
        <begin position="1"/>
        <end position="19"/>
    </location>
</feature>
<keyword evidence="1" id="KW-0732">Signal</keyword>
<accession>A0A927IHD9</accession>
<evidence type="ECO:0000313" key="3">
    <source>
        <dbReference type="Proteomes" id="UP000622317"/>
    </source>
</evidence>
<gene>
    <name evidence="2" type="ORF">IEN85_11295</name>
</gene>
<name>A0A927IHD9_9BACT</name>
<protein>
    <submittedName>
        <fullName evidence="2">BNR-4 repeat-containing protein</fullName>
    </submittedName>
</protein>
<evidence type="ECO:0000256" key="1">
    <source>
        <dbReference type="SAM" id="SignalP"/>
    </source>
</evidence>
<comment type="caution">
    <text evidence="2">The sequence shown here is derived from an EMBL/GenBank/DDBJ whole genome shotgun (WGS) entry which is preliminary data.</text>
</comment>
<dbReference type="PROSITE" id="PS51257">
    <property type="entry name" value="PROKAR_LIPOPROTEIN"/>
    <property type="match status" value="1"/>
</dbReference>
<proteinExistence type="predicted"/>
<dbReference type="EMBL" id="JACYFG010000032">
    <property type="protein sequence ID" value="MBD5780076.1"/>
    <property type="molecule type" value="Genomic_DNA"/>
</dbReference>
<organism evidence="2 3">
    <name type="scientific">Pelagicoccus enzymogenes</name>
    <dbReference type="NCBI Taxonomy" id="2773457"/>
    <lineage>
        <taxon>Bacteria</taxon>
        <taxon>Pseudomonadati</taxon>
        <taxon>Verrucomicrobiota</taxon>
        <taxon>Opitutia</taxon>
        <taxon>Puniceicoccales</taxon>
        <taxon>Pelagicoccaceae</taxon>
        <taxon>Pelagicoccus</taxon>
    </lineage>
</organism>
<keyword evidence="3" id="KW-1185">Reference proteome</keyword>
<dbReference type="AlphaFoldDB" id="A0A927IHD9"/>
<sequence length="558" mass="63004">MLKAPALPLVALAAILTLGACTEAMTEKEYLAQREALIENESTHDRALPALLKLMEDEDTFSREFWHFKIDQYLYGQYPDFQRIYDAYREGKAFTDIYDLDLESTLAATPDVSDNLPLPEIPDGHFSDNLPNNTHTGSTLFVDGKVYVSYEGHLTDPYIASFDVENHVWDGPYKAGHSTLSKNGRKIDSHGRPALQVNGDGHFHIVFGGHGGEWEDGLNPMSFDTPHAGGRMLHVATEKPGDISSWIQKDDISPFASYTKIMKMGNGDIYFFTRAGTHKSPWIYYKMENGSQTFGEPVKITWPTISEGDPVDVDTFYINPKKVSDTEILITFLWHICNFREIHNKVHYSRINTYYMKLDTSDDTFYNVEGKKLEVPITKKIADTYALAYDSEATGETSFSTEPLPDQDGKPSAAYIALGQGYREWRMVQYQDAEWVHSLPMPGTESRTLIDENGKPVKRIFDLERIESKDKSKTAAVLYTDDNGNAAFGIASTSSELGTVGQDWKVDKVFASVPKSRMEFQAVRNDDGKAEAIILNIRKGKAQRLYLWHDGQFWPTNK</sequence>